<proteinExistence type="predicted"/>
<feature type="region of interest" description="Disordered" evidence="1">
    <location>
        <begin position="1"/>
        <end position="22"/>
    </location>
</feature>
<accession>A0AAE0L7G9</accession>
<protein>
    <submittedName>
        <fullName evidence="2">Uncharacterized protein</fullName>
    </submittedName>
</protein>
<reference evidence="2 3" key="1">
    <citation type="journal article" date="2015" name="Genome Biol. Evol.">
        <title>Comparative Genomics of a Bacterivorous Green Alga Reveals Evolutionary Causalities and Consequences of Phago-Mixotrophic Mode of Nutrition.</title>
        <authorList>
            <person name="Burns J.A."/>
            <person name="Paasch A."/>
            <person name="Narechania A."/>
            <person name="Kim E."/>
        </authorList>
    </citation>
    <scope>NUCLEOTIDE SEQUENCE [LARGE SCALE GENOMIC DNA]</scope>
    <source>
        <strain evidence="2 3">PLY_AMNH</strain>
    </source>
</reference>
<evidence type="ECO:0000313" key="2">
    <source>
        <dbReference type="EMBL" id="KAK3274908.1"/>
    </source>
</evidence>
<gene>
    <name evidence="2" type="ORF">CYMTET_16942</name>
</gene>
<comment type="caution">
    <text evidence="2">The sequence shown here is derived from an EMBL/GenBank/DDBJ whole genome shotgun (WGS) entry which is preliminary data.</text>
</comment>
<dbReference type="Proteomes" id="UP001190700">
    <property type="component" value="Unassembled WGS sequence"/>
</dbReference>
<keyword evidence="3" id="KW-1185">Reference proteome</keyword>
<organism evidence="2 3">
    <name type="scientific">Cymbomonas tetramitiformis</name>
    <dbReference type="NCBI Taxonomy" id="36881"/>
    <lineage>
        <taxon>Eukaryota</taxon>
        <taxon>Viridiplantae</taxon>
        <taxon>Chlorophyta</taxon>
        <taxon>Pyramimonadophyceae</taxon>
        <taxon>Pyramimonadales</taxon>
        <taxon>Pyramimonadaceae</taxon>
        <taxon>Cymbomonas</taxon>
    </lineage>
</organism>
<dbReference type="EMBL" id="LGRX02007487">
    <property type="protein sequence ID" value="KAK3274908.1"/>
    <property type="molecule type" value="Genomic_DNA"/>
</dbReference>
<evidence type="ECO:0000313" key="3">
    <source>
        <dbReference type="Proteomes" id="UP001190700"/>
    </source>
</evidence>
<evidence type="ECO:0000256" key="1">
    <source>
        <dbReference type="SAM" id="MobiDB-lite"/>
    </source>
</evidence>
<name>A0AAE0L7G9_9CHLO</name>
<dbReference type="AlphaFoldDB" id="A0AAE0L7G9"/>
<sequence>MMEVISRRLAASEGKQEEKSETLITSETASKVVQSVFKSLGIILKYSGSERNRYDAWTKFSTQLQSAVVFYSDLKELVCNEESLSDVADMKDLVGMTPGTNPFADEFKPPGSVITMQRRRQVLCYQPC</sequence>